<dbReference type="EMBL" id="CP013015">
    <property type="protein sequence ID" value="AMM40762.1"/>
    <property type="molecule type" value="Genomic_DNA"/>
</dbReference>
<proteinExistence type="predicted"/>
<name>A0A7U4QJZ8_DESA2</name>
<organism evidence="1 2">
    <name type="scientific">Desulfofervidus auxilii</name>
    <dbReference type="NCBI Taxonomy" id="1621989"/>
    <lineage>
        <taxon>Bacteria</taxon>
        <taxon>Pseudomonadati</taxon>
        <taxon>Thermodesulfobacteriota</taxon>
        <taxon>Candidatus Desulfofervidia</taxon>
        <taxon>Candidatus Desulfofervidales</taxon>
        <taxon>Candidatus Desulfofervidaceae</taxon>
        <taxon>Candidatus Desulfofervidus</taxon>
    </lineage>
</organism>
<gene>
    <name evidence="1" type="ORF">HS1_000958</name>
</gene>
<evidence type="ECO:0000313" key="2">
    <source>
        <dbReference type="Proteomes" id="UP000070560"/>
    </source>
</evidence>
<protein>
    <submittedName>
        <fullName evidence="1">Uncharacterized protein</fullName>
    </submittedName>
</protein>
<keyword evidence="2" id="KW-1185">Reference proteome</keyword>
<accession>A0A7U4QJZ8</accession>
<dbReference type="RefSeq" id="WP_066061701.1">
    <property type="nucleotide sequence ID" value="NZ_CP013015.1"/>
</dbReference>
<sequence length="193" mass="22407">MKSSFIIHQGKKAYLDFFIAEKLPYDDCLLLQLTSIAGPQSVVKGIKAALLNRDKVTISINGQDSIATRGYGYSTTVKQKRLPSGYLHTLIYIKSRFSYHTTNFSYQDFIVHGKDENECMKKLFAWIKKSPIPFTKQWTEWLWQQLEKNQLITNRGTAYSIHLSQEEVEELMIKNLDYLKALIEKKKCKKQST</sequence>
<reference evidence="1 2" key="1">
    <citation type="submission" date="2015-10" db="EMBL/GenBank/DDBJ databases">
        <title>Candidatus Desulfofervidus auxilii, a hydrogenotrophic sulfate-reducing bacterium involved in the thermophilic anaerobic oxidation of methane.</title>
        <authorList>
            <person name="Krukenberg V."/>
            <person name="Richter M."/>
            <person name="Wegener G."/>
        </authorList>
    </citation>
    <scope>NUCLEOTIDE SEQUENCE [LARGE SCALE GENOMIC DNA]</scope>
    <source>
        <strain evidence="1 2">HS1</strain>
    </source>
</reference>
<evidence type="ECO:0000313" key="1">
    <source>
        <dbReference type="EMBL" id="AMM40762.1"/>
    </source>
</evidence>
<dbReference type="Proteomes" id="UP000070560">
    <property type="component" value="Chromosome"/>
</dbReference>
<dbReference type="AlphaFoldDB" id="A0A7U4QJZ8"/>
<dbReference type="KEGG" id="daw:HS1_000958"/>